<reference evidence="2" key="1">
    <citation type="submission" date="2020-06" db="EMBL/GenBank/DDBJ databases">
        <title>Draft genome sequences of strains closely related to Aspergillus parafelis and Aspergillus hiratsukae.</title>
        <authorList>
            <person name="Dos Santos R.A.C."/>
            <person name="Rivero-Menendez O."/>
            <person name="Steenwyk J.L."/>
            <person name="Mead M.E."/>
            <person name="Goldman G.H."/>
            <person name="Alastruey-Izquierdo A."/>
            <person name="Rokas A."/>
        </authorList>
    </citation>
    <scope>NUCLEOTIDE SEQUENCE</scope>
    <source>
        <strain evidence="2">CNM-CM5793</strain>
    </source>
</reference>
<dbReference type="EMBL" id="JACBAD010002023">
    <property type="protein sequence ID" value="KAF7122308.1"/>
    <property type="molecule type" value="Genomic_DNA"/>
</dbReference>
<proteinExistence type="predicted"/>
<dbReference type="PROSITE" id="PS50181">
    <property type="entry name" value="FBOX"/>
    <property type="match status" value="1"/>
</dbReference>
<dbReference type="InterPro" id="IPR001810">
    <property type="entry name" value="F-box_dom"/>
</dbReference>
<protein>
    <recommendedName>
        <fullName evidence="1">F-box domain-containing protein</fullName>
    </recommendedName>
</protein>
<feature type="domain" description="F-box" evidence="1">
    <location>
        <begin position="1"/>
        <end position="45"/>
    </location>
</feature>
<dbReference type="Proteomes" id="UP000630445">
    <property type="component" value="Unassembled WGS sequence"/>
</dbReference>
<evidence type="ECO:0000313" key="2">
    <source>
        <dbReference type="EMBL" id="KAF7122308.1"/>
    </source>
</evidence>
<organism evidence="2 3">
    <name type="scientific">Aspergillus hiratsukae</name>
    <dbReference type="NCBI Taxonomy" id="1194566"/>
    <lineage>
        <taxon>Eukaryota</taxon>
        <taxon>Fungi</taxon>
        <taxon>Dikarya</taxon>
        <taxon>Ascomycota</taxon>
        <taxon>Pezizomycotina</taxon>
        <taxon>Eurotiomycetes</taxon>
        <taxon>Eurotiomycetidae</taxon>
        <taxon>Eurotiales</taxon>
        <taxon>Aspergillaceae</taxon>
        <taxon>Aspergillus</taxon>
        <taxon>Aspergillus subgen. Fumigati</taxon>
    </lineage>
</organism>
<name>A0A8H6UDC6_9EURO</name>
<sequence length="346" mass="39438">MHILQLPLEILYQIVEKLDHEELWSLHSCSVALQAVSAPYLFRTVEIRFNRDLPEFVNSRPISPRLRKALTRWSFHVKILEIWADEDPIEPQFFRLLACFQNLRTDMLSSGCDKPATTTGTYCLPVVKCPKNGRWPCTEVRFDELPRLVYLSVSGAQNTNVVCSGTAYRLSKLRIDDSNGSILSVVLACVGVQLEEISISNCDFDIDASVSLAANSGLKSVRIFDSRSSLCLLDLAEIPSTACFDIRIHPNDFERLEDWPRVMRLLRSHRVILSLNSYEDLQLPLNKGSRLWEVISLRNVQLERGDWLWLLACHRGFFRRKEFDVCAMANFVGLEDFAAMGGQLPS</sequence>
<gene>
    <name evidence="2" type="ORF">CNMCM5793_000265</name>
</gene>
<evidence type="ECO:0000259" key="1">
    <source>
        <dbReference type="PROSITE" id="PS50181"/>
    </source>
</evidence>
<keyword evidence="3" id="KW-1185">Reference proteome</keyword>
<accession>A0A8H6UDC6</accession>
<dbReference type="AlphaFoldDB" id="A0A8H6UDC6"/>
<comment type="caution">
    <text evidence="2">The sequence shown here is derived from an EMBL/GenBank/DDBJ whole genome shotgun (WGS) entry which is preliminary data.</text>
</comment>
<evidence type="ECO:0000313" key="3">
    <source>
        <dbReference type="Proteomes" id="UP000630445"/>
    </source>
</evidence>
<dbReference type="OrthoDB" id="4475229at2759"/>